<dbReference type="GO" id="GO:0005886">
    <property type="term" value="C:plasma membrane"/>
    <property type="evidence" value="ECO:0007669"/>
    <property type="project" value="UniProtKB-SubCell"/>
</dbReference>
<keyword evidence="4 7" id="KW-0812">Transmembrane</keyword>
<accession>A0AA37U8Z1</accession>
<keyword evidence="5 7" id="KW-1133">Transmembrane helix</keyword>
<comment type="caution">
    <text evidence="8">The sequence shown here is derived from an EMBL/GenBank/DDBJ whole genome shotgun (WGS) entry which is preliminary data.</text>
</comment>
<keyword evidence="6 7" id="KW-0472">Membrane</keyword>
<evidence type="ECO:0000313" key="9">
    <source>
        <dbReference type="Proteomes" id="UP001157355"/>
    </source>
</evidence>
<dbReference type="InterPro" id="IPR018383">
    <property type="entry name" value="UPF0324_pro"/>
</dbReference>
<feature type="transmembrane region" description="Helical" evidence="7">
    <location>
        <begin position="326"/>
        <end position="347"/>
    </location>
</feature>
<feature type="transmembrane region" description="Helical" evidence="7">
    <location>
        <begin position="268"/>
        <end position="285"/>
    </location>
</feature>
<proteinExistence type="inferred from homology"/>
<feature type="transmembrane region" description="Helical" evidence="7">
    <location>
        <begin position="239"/>
        <end position="256"/>
    </location>
</feature>
<feature type="transmembrane region" description="Helical" evidence="7">
    <location>
        <begin position="108"/>
        <end position="131"/>
    </location>
</feature>
<feature type="transmembrane region" description="Helical" evidence="7">
    <location>
        <begin position="138"/>
        <end position="161"/>
    </location>
</feature>
<comment type="similarity">
    <text evidence="2">Belongs to the UPF0324 family.</text>
</comment>
<gene>
    <name evidence="8" type="ORF">GCM10010873_24050</name>
</gene>
<evidence type="ECO:0000256" key="1">
    <source>
        <dbReference type="ARBA" id="ARBA00004651"/>
    </source>
</evidence>
<evidence type="ECO:0000313" key="8">
    <source>
        <dbReference type="EMBL" id="GLS87431.1"/>
    </source>
</evidence>
<comment type="subcellular location">
    <subcellularLocation>
        <location evidence="1">Cell membrane</location>
        <topology evidence="1">Multi-pass membrane protein</topology>
    </subcellularLocation>
</comment>
<dbReference type="RefSeq" id="WP_284325618.1">
    <property type="nucleotide sequence ID" value="NZ_BSPP01000008.1"/>
</dbReference>
<keyword evidence="3" id="KW-1003">Cell membrane</keyword>
<feature type="transmembrane region" description="Helical" evidence="7">
    <location>
        <begin position="173"/>
        <end position="194"/>
    </location>
</feature>
<reference evidence="8 9" key="1">
    <citation type="journal article" date="2014" name="Int. J. Syst. Evol. Microbiol.">
        <title>Complete genome sequence of Corynebacterium casei LMG S-19264T (=DSM 44701T), isolated from a smear-ripened cheese.</title>
        <authorList>
            <consortium name="US DOE Joint Genome Institute (JGI-PGF)"/>
            <person name="Walter F."/>
            <person name="Albersmeier A."/>
            <person name="Kalinowski J."/>
            <person name="Ruckert C."/>
        </authorList>
    </citation>
    <scope>NUCLEOTIDE SEQUENCE [LARGE SCALE GENOMIC DNA]</scope>
    <source>
        <strain evidence="8 9">NBRC 111766</strain>
    </source>
</reference>
<dbReference type="AlphaFoldDB" id="A0AA37U8Z1"/>
<feature type="transmembrane region" description="Helical" evidence="7">
    <location>
        <begin position="297"/>
        <end position="314"/>
    </location>
</feature>
<dbReference type="PANTHER" id="PTHR30106">
    <property type="entry name" value="INNER MEMBRANE PROTEIN YEIH-RELATED"/>
    <property type="match status" value="1"/>
</dbReference>
<evidence type="ECO:0000256" key="5">
    <source>
        <dbReference type="ARBA" id="ARBA00022989"/>
    </source>
</evidence>
<dbReference type="EMBL" id="BSPP01000008">
    <property type="protein sequence ID" value="GLS87431.1"/>
    <property type="molecule type" value="Genomic_DNA"/>
</dbReference>
<evidence type="ECO:0000256" key="7">
    <source>
        <dbReference type="SAM" id="Phobius"/>
    </source>
</evidence>
<dbReference type="Pfam" id="PF03601">
    <property type="entry name" value="Cons_hypoth698"/>
    <property type="match status" value="1"/>
</dbReference>
<dbReference type="PANTHER" id="PTHR30106:SF2">
    <property type="entry name" value="UPF0324 INNER MEMBRANE PROTEIN YEIH"/>
    <property type="match status" value="1"/>
</dbReference>
<evidence type="ECO:0000256" key="2">
    <source>
        <dbReference type="ARBA" id="ARBA00007977"/>
    </source>
</evidence>
<name>A0AA37U8Z1_9RHOB</name>
<organism evidence="8 9">
    <name type="scientific">Cypionkella aquatica</name>
    <dbReference type="NCBI Taxonomy" id="1756042"/>
    <lineage>
        <taxon>Bacteria</taxon>
        <taxon>Pseudomonadati</taxon>
        <taxon>Pseudomonadota</taxon>
        <taxon>Alphaproteobacteria</taxon>
        <taxon>Rhodobacterales</taxon>
        <taxon>Paracoccaceae</taxon>
        <taxon>Cypionkella</taxon>
    </lineage>
</organism>
<sequence>MAKSDPLKRPEIGLQPPLGPWSRRTLDWVDTHRGGTILATTIALASSFLADHYAAPAMLFALLIGMAFNFSNDAPGTAEGISFCARTLLRCGVALLGLRLTFADVSQLGITSIFGVVGLLVSTLIGGVVLARLFGRSTAFGLLTGGSVAICGASAAMAIAAVLPKRFLQEEDVLLTVVGVTAMSTLAMIVYPVLFRYLGLADVEIGYMIGATIHDVAQVVGAGYSVSETAGDIATFTKLLRVALLPVVLLAVAVIFRKEAGGATGLPWFVVVFIALMILRNFVPLPEALLNFVNDTSRFLLVVSISALGVKTSLQKLFAPGLKGLLLIAMDTVWLLAQAVVFAHVFLM</sequence>
<feature type="transmembrane region" description="Helical" evidence="7">
    <location>
        <begin position="53"/>
        <end position="71"/>
    </location>
</feature>
<keyword evidence="9" id="KW-1185">Reference proteome</keyword>
<evidence type="ECO:0000256" key="6">
    <source>
        <dbReference type="ARBA" id="ARBA00023136"/>
    </source>
</evidence>
<protein>
    <submittedName>
        <fullName evidence="8">UPF0324 membrane protein</fullName>
    </submittedName>
</protein>
<dbReference type="Proteomes" id="UP001157355">
    <property type="component" value="Unassembled WGS sequence"/>
</dbReference>
<evidence type="ECO:0000256" key="3">
    <source>
        <dbReference type="ARBA" id="ARBA00022475"/>
    </source>
</evidence>
<evidence type="ECO:0000256" key="4">
    <source>
        <dbReference type="ARBA" id="ARBA00022692"/>
    </source>
</evidence>